<evidence type="ECO:0000313" key="2">
    <source>
        <dbReference type="EMBL" id="KAA8622088.1"/>
    </source>
</evidence>
<protein>
    <submittedName>
        <fullName evidence="2">Uncharacterized protein</fullName>
    </submittedName>
</protein>
<dbReference type="AlphaFoldDB" id="A0A8S8ZDM5"/>
<gene>
    <name evidence="2" type="ORF">SMACR_09458</name>
</gene>
<reference evidence="2 3" key="1">
    <citation type="submission" date="2017-07" db="EMBL/GenBank/DDBJ databases">
        <title>Genome sequence of the Sordaria macrospora wild type strain R19027.</title>
        <authorList>
            <person name="Nowrousian M."/>
            <person name="Teichert I."/>
            <person name="Kueck U."/>
        </authorList>
    </citation>
    <scope>NUCLEOTIDE SEQUENCE [LARGE SCALE GENOMIC DNA]</scope>
    <source>
        <strain evidence="2 3">R19027</strain>
        <tissue evidence="2">Mycelium</tissue>
    </source>
</reference>
<dbReference type="EMBL" id="NMPR01000329">
    <property type="protein sequence ID" value="KAA8622088.1"/>
    <property type="molecule type" value="Genomic_DNA"/>
</dbReference>
<dbReference type="Proteomes" id="UP000433876">
    <property type="component" value="Unassembled WGS sequence"/>
</dbReference>
<proteinExistence type="predicted"/>
<comment type="caution">
    <text evidence="2">The sequence shown here is derived from an EMBL/GenBank/DDBJ whole genome shotgun (WGS) entry which is preliminary data.</text>
</comment>
<sequence length="242" mass="26378">MPDICYPQAFRSKGGQPGKDHMPCETCIGGYHEQYPIELLKNNTTPSPSVGQTHDTILLSADIVYDKDNSTFDDIIHKSHGHGFYNKEIGHYHIVPDELIDPVLLHWEVDHKTSTNGPSIPKFDPIFPQGNTKTAIGFVLNDATINNAHPLFGSPNFFNAGNINNTTLTTVTFAACENPAFTASVATSGHHPVTKPGSAHCSNAKTSKKTISKSNKKRKTGAKQAGFPRVPGMCYDCSVRPF</sequence>
<name>A0A8S8ZDM5_SORMA</name>
<dbReference type="VEuPathDB" id="FungiDB:SMAC_09458"/>
<accession>A0A8S8ZDM5</accession>
<feature type="compositionally biased region" description="Basic residues" evidence="1">
    <location>
        <begin position="206"/>
        <end position="221"/>
    </location>
</feature>
<evidence type="ECO:0000256" key="1">
    <source>
        <dbReference type="SAM" id="MobiDB-lite"/>
    </source>
</evidence>
<evidence type="ECO:0000313" key="3">
    <source>
        <dbReference type="Proteomes" id="UP000433876"/>
    </source>
</evidence>
<feature type="region of interest" description="Disordered" evidence="1">
    <location>
        <begin position="192"/>
        <end position="225"/>
    </location>
</feature>
<organism evidence="2 3">
    <name type="scientific">Sordaria macrospora</name>
    <dbReference type="NCBI Taxonomy" id="5147"/>
    <lineage>
        <taxon>Eukaryota</taxon>
        <taxon>Fungi</taxon>
        <taxon>Dikarya</taxon>
        <taxon>Ascomycota</taxon>
        <taxon>Pezizomycotina</taxon>
        <taxon>Sordariomycetes</taxon>
        <taxon>Sordariomycetidae</taxon>
        <taxon>Sordariales</taxon>
        <taxon>Sordariaceae</taxon>
        <taxon>Sordaria</taxon>
    </lineage>
</organism>